<feature type="transmembrane region" description="Helical" evidence="1">
    <location>
        <begin position="49"/>
        <end position="69"/>
    </location>
</feature>
<comment type="caution">
    <text evidence="2">The sequence shown here is derived from an EMBL/GenBank/DDBJ whole genome shotgun (WGS) entry which is preliminary data.</text>
</comment>
<evidence type="ECO:0000313" key="3">
    <source>
        <dbReference type="Proteomes" id="UP000433359"/>
    </source>
</evidence>
<reference evidence="2 3" key="1">
    <citation type="submission" date="2019-08" db="EMBL/GenBank/DDBJ databases">
        <title>In-depth cultivation of the pig gut microbiome towards novel bacterial diversity and tailored functional studies.</title>
        <authorList>
            <person name="Wylensek D."/>
            <person name="Hitch T.C.A."/>
            <person name="Clavel T."/>
        </authorList>
    </citation>
    <scope>NUCLEOTIDE SEQUENCE [LARGE SCALE GENOMIC DNA]</scope>
    <source>
        <strain evidence="2 3">BSM-383-APC-4H</strain>
    </source>
</reference>
<protein>
    <submittedName>
        <fullName evidence="2">PrgI family protein</fullName>
    </submittedName>
</protein>
<dbReference type="Pfam" id="PF12666">
    <property type="entry name" value="PrgI"/>
    <property type="match status" value="1"/>
</dbReference>
<evidence type="ECO:0000256" key="1">
    <source>
        <dbReference type="SAM" id="Phobius"/>
    </source>
</evidence>
<accession>A0A6N7Y1T5</accession>
<dbReference type="AlphaFoldDB" id="A0A6N7Y1T5"/>
<dbReference type="Proteomes" id="UP000433359">
    <property type="component" value="Unassembled WGS sequence"/>
</dbReference>
<keyword evidence="1" id="KW-0812">Transmembrane</keyword>
<keyword evidence="1" id="KW-0472">Membrane</keyword>
<dbReference type="InterPro" id="IPR024414">
    <property type="entry name" value="Uncharacterised_PrgI"/>
</dbReference>
<keyword evidence="1" id="KW-1133">Transmembrane helix</keyword>
<dbReference type="EMBL" id="VULP01000012">
    <property type="protein sequence ID" value="MSU82196.1"/>
    <property type="molecule type" value="Genomic_DNA"/>
</dbReference>
<feature type="transmembrane region" description="Helical" evidence="1">
    <location>
        <begin position="26"/>
        <end position="43"/>
    </location>
</feature>
<organism evidence="2 3">
    <name type="scientific">Anaerobutyricum soehngenii</name>
    <dbReference type="NCBI Taxonomy" id="105843"/>
    <lineage>
        <taxon>Bacteria</taxon>
        <taxon>Bacillati</taxon>
        <taxon>Bacillota</taxon>
        <taxon>Clostridia</taxon>
        <taxon>Lachnospirales</taxon>
        <taxon>Lachnospiraceae</taxon>
        <taxon>Anaerobutyricum</taxon>
    </lineage>
</organism>
<evidence type="ECO:0000313" key="2">
    <source>
        <dbReference type="EMBL" id="MSU82196.1"/>
    </source>
</evidence>
<proteinExistence type="predicted"/>
<sequence>MAYVSVPKDLTKVKNKVAFNLTKRQIICIGIGAAIGIPFYFLTRGILGMSNAATVMVILMLPAFMFAMYEKDGMHLEDVILHILNVKVFRPPVRTYETENYYESNPETIGSKNAVRGKKGGKTGVKKKK</sequence>
<gene>
    <name evidence="2" type="ORF">FYJ25_07475</name>
</gene>
<name>A0A6N7Y1T5_9FIRM</name>
<dbReference type="RefSeq" id="WP_154580939.1">
    <property type="nucleotide sequence ID" value="NZ_VULP01000012.1"/>
</dbReference>